<keyword evidence="2" id="KW-1133">Transmembrane helix</keyword>
<accession>A0ABV6PGA7</accession>
<keyword evidence="4" id="KW-1185">Reference proteome</keyword>
<dbReference type="Proteomes" id="UP001589943">
    <property type="component" value="Unassembled WGS sequence"/>
</dbReference>
<dbReference type="Pfam" id="PF18898">
    <property type="entry name" value="DUF5654"/>
    <property type="match status" value="1"/>
</dbReference>
<reference evidence="3 4" key="1">
    <citation type="submission" date="2024-09" db="EMBL/GenBank/DDBJ databases">
        <authorList>
            <person name="Sun Q."/>
            <person name="Mori K."/>
        </authorList>
    </citation>
    <scope>NUCLEOTIDE SEQUENCE [LARGE SCALE GENOMIC DNA]</scope>
    <source>
        <strain evidence="3 4">NCAIM B.02537</strain>
    </source>
</reference>
<feature type="compositionally biased region" description="Low complexity" evidence="1">
    <location>
        <begin position="260"/>
        <end position="273"/>
    </location>
</feature>
<gene>
    <name evidence="3" type="ORF">ACFFF7_05560</name>
</gene>
<evidence type="ECO:0000313" key="3">
    <source>
        <dbReference type="EMBL" id="MFC0588875.1"/>
    </source>
</evidence>
<evidence type="ECO:0000256" key="1">
    <source>
        <dbReference type="SAM" id="MobiDB-lite"/>
    </source>
</evidence>
<feature type="region of interest" description="Disordered" evidence="1">
    <location>
        <begin position="259"/>
        <end position="285"/>
    </location>
</feature>
<evidence type="ECO:0000313" key="4">
    <source>
        <dbReference type="Proteomes" id="UP001589943"/>
    </source>
</evidence>
<evidence type="ECO:0000256" key="2">
    <source>
        <dbReference type="SAM" id="Phobius"/>
    </source>
</evidence>
<keyword evidence="2" id="KW-0472">Membrane</keyword>
<name>A0ABV6PGA7_9SPHN</name>
<keyword evidence="2" id="KW-0812">Transmembrane</keyword>
<comment type="caution">
    <text evidence="3">The sequence shown here is derived from an EMBL/GenBank/DDBJ whole genome shotgun (WGS) entry which is preliminary data.</text>
</comment>
<dbReference type="EMBL" id="JBHLTL010000001">
    <property type="protein sequence ID" value="MFC0588875.1"/>
    <property type="molecule type" value="Genomic_DNA"/>
</dbReference>
<proteinExistence type="predicted"/>
<dbReference type="InterPro" id="IPR043713">
    <property type="entry name" value="DUF5654"/>
</dbReference>
<organism evidence="3 4">
    <name type="scientific">Novosphingobium aquiterrae</name>
    <dbReference type="NCBI Taxonomy" id="624388"/>
    <lineage>
        <taxon>Bacteria</taxon>
        <taxon>Pseudomonadati</taxon>
        <taxon>Pseudomonadota</taxon>
        <taxon>Alphaproteobacteria</taxon>
        <taxon>Sphingomonadales</taxon>
        <taxon>Sphingomonadaceae</taxon>
        <taxon>Novosphingobium</taxon>
    </lineage>
</organism>
<dbReference type="RefSeq" id="WP_379480363.1">
    <property type="nucleotide sequence ID" value="NZ_JBHLTL010000001.1"/>
</dbReference>
<protein>
    <submittedName>
        <fullName evidence="3">DUF5654 family protein</fullName>
    </submittedName>
</protein>
<feature type="transmembrane region" description="Helical" evidence="2">
    <location>
        <begin position="30"/>
        <end position="50"/>
    </location>
</feature>
<sequence>MVAALAWNESIKATLAKLGLSDDLTGLNTYAILATVIAFVVLALFGRLAARFGGDAAFERENQRLWYRDLAGLAPDDQGVRLTLQRGESMQDHVRRRSVVKAGLSLAAVAAAAPLRAAQGPDDLGTLLGGKLPDPLRAAFPAGLGQVAQIVAQVLRLEQQAKALRLPASPLSTGEGGLPADPGRFYEATMPRLVALIDRAGTIDPQLGDEAGALLARLHRTQYDAPDAWFSQVDAAAAQVKPDGGGLLNLPSLPVRPMRLAEPPESEPLALPRPQLPEPAGSRRAPTALATAQRLGGQRQRCTAADGLCRSGRLVAAAAALPARNLQRFWLLPRGPGQPLSVEFLDTVRARQVCRRRPVRCQCPLAAMRRGGHAEGPGRCKRTANFLIKFL</sequence>